<feature type="region of interest" description="Disordered" evidence="3">
    <location>
        <begin position="1"/>
        <end position="25"/>
    </location>
</feature>
<name>A0A7I8KTG0_SPIIN</name>
<dbReference type="EMBL" id="LR746271">
    <property type="protein sequence ID" value="CAA7400911.1"/>
    <property type="molecule type" value="Genomic_DNA"/>
</dbReference>
<dbReference type="PANTHER" id="PTHR31901:SF48">
    <property type="entry name" value="INDOLE-3-ACETIC ACID-AMIDO SYNTHETASE GH3.10"/>
    <property type="match status" value="1"/>
</dbReference>
<dbReference type="AlphaFoldDB" id="A0A7I8KTG0"/>
<gene>
    <name evidence="6" type="ORF">SI8410_08011586</name>
    <name evidence="7" type="ORF">SI8410_08011589</name>
    <name evidence="8" type="ORF">SI8410_08011591</name>
    <name evidence="9" type="ORF">SI8410_08011595</name>
</gene>
<evidence type="ECO:0000313" key="8">
    <source>
        <dbReference type="EMBL" id="CAA7400913.1"/>
    </source>
</evidence>
<dbReference type="InterPro" id="IPR055378">
    <property type="entry name" value="GH3_C"/>
</dbReference>
<evidence type="ECO:0000259" key="4">
    <source>
        <dbReference type="Pfam" id="PF23571"/>
    </source>
</evidence>
<proteinExistence type="inferred from homology"/>
<protein>
    <submittedName>
        <fullName evidence="7">Uncharacterized protein</fullName>
    </submittedName>
</protein>
<dbReference type="Proteomes" id="UP000663760">
    <property type="component" value="Chromosome 8"/>
</dbReference>
<feature type="domain" description="GH3 C-terminal" evidence="5">
    <location>
        <begin position="485"/>
        <end position="603"/>
    </location>
</feature>
<keyword evidence="2" id="KW-0436">Ligase</keyword>
<dbReference type="EMBL" id="LR746271">
    <property type="protein sequence ID" value="CAA7400917.1"/>
    <property type="molecule type" value="Genomic_DNA"/>
</dbReference>
<dbReference type="Pfam" id="PF23572">
    <property type="entry name" value="GH3_C"/>
    <property type="match status" value="1"/>
</dbReference>
<organism evidence="7 10">
    <name type="scientific">Spirodela intermedia</name>
    <name type="common">Intermediate duckweed</name>
    <dbReference type="NCBI Taxonomy" id="51605"/>
    <lineage>
        <taxon>Eukaryota</taxon>
        <taxon>Viridiplantae</taxon>
        <taxon>Streptophyta</taxon>
        <taxon>Embryophyta</taxon>
        <taxon>Tracheophyta</taxon>
        <taxon>Spermatophyta</taxon>
        <taxon>Magnoliopsida</taxon>
        <taxon>Liliopsida</taxon>
        <taxon>Araceae</taxon>
        <taxon>Lemnoideae</taxon>
        <taxon>Spirodela</taxon>
    </lineage>
</organism>
<sequence>MTSHREAFFAGDGNGRTGEPTSQDDDITGWFDRVAEKAGFVQTETLRRIIEINRGTEYLRRWLGEDLRREDLELGELETVYSSLVPLASPEDFEPYLQRIVDGDTSSILTRDTIAAMSLSSGTTDGRPKYVPFTRFMAQSTLQVFKLGAAHRARIFPIRAGGRILEFIYRSERYQTRGGVTVAAATTHFYASEEFKIKERTTKSFTCSPREMILAGDYKQTTYCHLLLGLVHCDHVEFVTSAFAYSIVQAFAALEELWPEICHDIQTGGLSKVKVTSPNVRKAVLEVVSPDPALARRIESTCKKLQAVDWQGVVPALWPNAKYIYSIMTGSMLPYMKKLGHYAGSLPLVGADYGSSESWIGVNLEPSNPPERVTFTVIPTLAYFEFIPLRRHPQQHANQVGWTEGSGAVDPGVADDFVEEEPVPLSKVKVGQEYELVLTTFTGLYRYKLGDVVEVRGFYKGAPQLSFVSRRKVFLTVNVDRSTEKDLQLAVENASRLLARARSELIDFTSHAIVGDGAQKRGHYVVYWEVKGEADEDVLQECCRVMDLAFTECGYVELRRNGSIGPLELRVVETGTFKKILDYFVGIGGTLGQFKTPRCTSNQVLLRILDRGTRRQFWSTAYAP</sequence>
<evidence type="ECO:0000313" key="6">
    <source>
        <dbReference type="EMBL" id="CAA7400908.1"/>
    </source>
</evidence>
<evidence type="ECO:0000256" key="3">
    <source>
        <dbReference type="SAM" id="MobiDB-lite"/>
    </source>
</evidence>
<dbReference type="PANTHER" id="PTHR31901">
    <property type="entry name" value="GH3 DOMAIN-CONTAINING PROTEIN"/>
    <property type="match status" value="1"/>
</dbReference>
<reference evidence="7" key="1">
    <citation type="submission" date="2020-02" db="EMBL/GenBank/DDBJ databases">
        <authorList>
            <person name="Scholz U."/>
            <person name="Mascher M."/>
            <person name="Fiebig A."/>
        </authorList>
    </citation>
    <scope>NUCLEOTIDE SEQUENCE</scope>
</reference>
<accession>A0A7I8KTG0</accession>
<dbReference type="GO" id="GO:0016881">
    <property type="term" value="F:acid-amino acid ligase activity"/>
    <property type="evidence" value="ECO:0007669"/>
    <property type="project" value="TreeGrafter"/>
</dbReference>
<keyword evidence="10" id="KW-1185">Reference proteome</keyword>
<evidence type="ECO:0000256" key="2">
    <source>
        <dbReference type="ARBA" id="ARBA00022598"/>
    </source>
</evidence>
<dbReference type="GO" id="GO:0005737">
    <property type="term" value="C:cytoplasm"/>
    <property type="evidence" value="ECO:0007669"/>
    <property type="project" value="TreeGrafter"/>
</dbReference>
<evidence type="ECO:0000313" key="7">
    <source>
        <dbReference type="EMBL" id="CAA7400911.1"/>
    </source>
</evidence>
<dbReference type="OrthoDB" id="10004661at2759"/>
<evidence type="ECO:0000313" key="9">
    <source>
        <dbReference type="EMBL" id="CAA7400917.1"/>
    </source>
</evidence>
<dbReference type="Pfam" id="PF03321">
    <property type="entry name" value="GH3"/>
    <property type="match status" value="1"/>
</dbReference>
<dbReference type="EMBL" id="LR746271">
    <property type="protein sequence ID" value="CAA7400908.1"/>
    <property type="molecule type" value="Genomic_DNA"/>
</dbReference>
<feature type="domain" description="GH3 middle" evidence="4">
    <location>
        <begin position="375"/>
        <end position="470"/>
    </location>
</feature>
<evidence type="ECO:0000313" key="10">
    <source>
        <dbReference type="Proteomes" id="UP000663760"/>
    </source>
</evidence>
<dbReference type="EMBL" id="LR746271">
    <property type="protein sequence ID" value="CAA7400913.1"/>
    <property type="molecule type" value="Genomic_DNA"/>
</dbReference>
<dbReference type="Pfam" id="PF23571">
    <property type="entry name" value="GH3_M"/>
    <property type="match status" value="1"/>
</dbReference>
<dbReference type="InterPro" id="IPR004993">
    <property type="entry name" value="GH3"/>
</dbReference>
<comment type="similarity">
    <text evidence="1">Belongs to the IAA-amido conjugating enzyme family.</text>
</comment>
<evidence type="ECO:0000259" key="5">
    <source>
        <dbReference type="Pfam" id="PF23572"/>
    </source>
</evidence>
<evidence type="ECO:0000256" key="1">
    <source>
        <dbReference type="ARBA" id="ARBA00008068"/>
    </source>
</evidence>
<dbReference type="InterPro" id="IPR055377">
    <property type="entry name" value="GH3_M"/>
</dbReference>